<protein>
    <submittedName>
        <fullName evidence="2">Uncharacterized protein</fullName>
    </submittedName>
</protein>
<gene>
    <name evidence="2" type="ORF">DHL47_10650</name>
</gene>
<keyword evidence="1" id="KW-0472">Membrane</keyword>
<name>A0ABS5AYY6_9STRE</name>
<evidence type="ECO:0000313" key="3">
    <source>
        <dbReference type="Proteomes" id="UP001519349"/>
    </source>
</evidence>
<dbReference type="Proteomes" id="UP001519349">
    <property type="component" value="Unassembled WGS sequence"/>
</dbReference>
<keyword evidence="1" id="KW-0812">Transmembrane</keyword>
<accession>A0ABS5AYY6</accession>
<evidence type="ECO:0000313" key="2">
    <source>
        <dbReference type="EMBL" id="MBP2621765.1"/>
    </source>
</evidence>
<sequence>MKKRLKPILISVIILLSLVGGGIYMYNKITKPNLGPKTTQLYQRGFRLLEEQIGIYIKEHFSGIEKIEFSPIYVTGDDGSSMIDAYVRPTIYDKHGNQATLGTKIKNYTPASYGLITDIFLAYDGFGKEVIELMDSADNDIDVSDAEHLPDEAKLTSARGIDENIELLVEDGQLKSVVKDEKGSPEAQIIYNVELKKGE</sequence>
<dbReference type="RefSeq" id="WP_209551821.1">
    <property type="nucleotide sequence ID" value="NZ_QFAY01000024.1"/>
</dbReference>
<reference evidence="2 3" key="1">
    <citation type="submission" date="2018-05" db="EMBL/GenBank/DDBJ databases">
        <title>Draft genome sequence of Streptococcus panodentis CCUG 70867T.</title>
        <authorList>
            <person name="Salva-Serra F."/>
            <person name="Mendez V."/>
            <person name="Jaen-Luchoro D."/>
            <person name="Gonzales-Siles L."/>
            <person name="Karlsson R."/>
            <person name="Engstrom-Jakobsson H."/>
            <person name="Busquets A."/>
            <person name="Gomila M."/>
            <person name="Pineiro-Iglesias B."/>
            <person name="Bennasar-Figueras A."/>
            <person name="Seeger M."/>
            <person name="Moore E."/>
        </authorList>
    </citation>
    <scope>NUCLEOTIDE SEQUENCE [LARGE SCALE GENOMIC DNA]</scope>
    <source>
        <strain evidence="2 3">CCUG 70867</strain>
    </source>
</reference>
<keyword evidence="3" id="KW-1185">Reference proteome</keyword>
<evidence type="ECO:0000256" key="1">
    <source>
        <dbReference type="SAM" id="Phobius"/>
    </source>
</evidence>
<comment type="caution">
    <text evidence="2">The sequence shown here is derived from an EMBL/GenBank/DDBJ whole genome shotgun (WGS) entry which is preliminary data.</text>
</comment>
<proteinExistence type="predicted"/>
<feature type="transmembrane region" description="Helical" evidence="1">
    <location>
        <begin position="7"/>
        <end position="26"/>
    </location>
</feature>
<dbReference type="EMBL" id="QFAY01000024">
    <property type="protein sequence ID" value="MBP2621765.1"/>
    <property type="molecule type" value="Genomic_DNA"/>
</dbReference>
<keyword evidence="1" id="KW-1133">Transmembrane helix</keyword>
<organism evidence="2 3">
    <name type="scientific">Streptococcus panodentis</name>
    <dbReference type="NCBI Taxonomy" id="1581472"/>
    <lineage>
        <taxon>Bacteria</taxon>
        <taxon>Bacillati</taxon>
        <taxon>Bacillota</taxon>
        <taxon>Bacilli</taxon>
        <taxon>Lactobacillales</taxon>
        <taxon>Streptococcaceae</taxon>
        <taxon>Streptococcus</taxon>
    </lineage>
</organism>